<feature type="region of interest" description="Disordered" evidence="1">
    <location>
        <begin position="1"/>
        <end position="27"/>
    </location>
</feature>
<evidence type="ECO:0000313" key="3">
    <source>
        <dbReference type="Proteomes" id="UP001597417"/>
    </source>
</evidence>
<protein>
    <submittedName>
        <fullName evidence="2">Uncharacterized protein</fullName>
    </submittedName>
</protein>
<evidence type="ECO:0000256" key="1">
    <source>
        <dbReference type="SAM" id="MobiDB-lite"/>
    </source>
</evidence>
<organism evidence="2 3">
    <name type="scientific">Amycolatopsis pigmentata</name>
    <dbReference type="NCBI Taxonomy" id="450801"/>
    <lineage>
        <taxon>Bacteria</taxon>
        <taxon>Bacillati</taxon>
        <taxon>Actinomycetota</taxon>
        <taxon>Actinomycetes</taxon>
        <taxon>Pseudonocardiales</taxon>
        <taxon>Pseudonocardiaceae</taxon>
        <taxon>Amycolatopsis</taxon>
    </lineage>
</organism>
<proteinExistence type="predicted"/>
<keyword evidence="3" id="KW-1185">Reference proteome</keyword>
<evidence type="ECO:0000313" key="2">
    <source>
        <dbReference type="EMBL" id="MFD2415137.1"/>
    </source>
</evidence>
<dbReference type="InterPro" id="IPR012340">
    <property type="entry name" value="NA-bd_OB-fold"/>
</dbReference>
<dbReference type="EMBL" id="JBHUKR010000004">
    <property type="protein sequence ID" value="MFD2415137.1"/>
    <property type="molecule type" value="Genomic_DNA"/>
</dbReference>
<accession>A0ABW5FLH5</accession>
<reference evidence="3" key="1">
    <citation type="journal article" date="2019" name="Int. J. Syst. Evol. Microbiol.">
        <title>The Global Catalogue of Microorganisms (GCM) 10K type strain sequencing project: providing services to taxonomists for standard genome sequencing and annotation.</title>
        <authorList>
            <consortium name="The Broad Institute Genomics Platform"/>
            <consortium name="The Broad Institute Genome Sequencing Center for Infectious Disease"/>
            <person name="Wu L."/>
            <person name="Ma J."/>
        </authorList>
    </citation>
    <scope>NUCLEOTIDE SEQUENCE [LARGE SCALE GENOMIC DNA]</scope>
    <source>
        <strain evidence="3">CGMCC 4.7645</strain>
    </source>
</reference>
<dbReference type="Gene3D" id="2.40.50.140">
    <property type="entry name" value="Nucleic acid-binding proteins"/>
    <property type="match status" value="1"/>
</dbReference>
<gene>
    <name evidence="2" type="ORF">ACFSXZ_02230</name>
</gene>
<sequence length="75" mass="7846">MAGDSSVIGRVGELTHATRGQGGPGEVRVKIRGGTEIFLAWSERPLPAGSPVLVVESRGPRAVGVVPWSDLPDTR</sequence>
<comment type="caution">
    <text evidence="2">The sequence shown here is derived from an EMBL/GenBank/DDBJ whole genome shotgun (WGS) entry which is preliminary data.</text>
</comment>
<name>A0ABW5FLH5_9PSEU</name>
<dbReference type="RefSeq" id="WP_378260672.1">
    <property type="nucleotide sequence ID" value="NZ_JBHUKR010000004.1"/>
</dbReference>
<dbReference type="Proteomes" id="UP001597417">
    <property type="component" value="Unassembled WGS sequence"/>
</dbReference>